<organism evidence="2 3">
    <name type="scientific">Dokdonia donghaensis DSW-1</name>
    <dbReference type="NCBI Taxonomy" id="1300343"/>
    <lineage>
        <taxon>Bacteria</taxon>
        <taxon>Pseudomonadati</taxon>
        <taxon>Bacteroidota</taxon>
        <taxon>Flavobacteriia</taxon>
        <taxon>Flavobacteriales</taxon>
        <taxon>Flavobacteriaceae</taxon>
        <taxon>Dokdonia</taxon>
    </lineage>
</organism>
<feature type="signal peptide" evidence="1">
    <location>
        <begin position="1"/>
        <end position="18"/>
    </location>
</feature>
<accession>A0A0A2GSF5</accession>
<evidence type="ECO:0000256" key="1">
    <source>
        <dbReference type="SAM" id="SignalP"/>
    </source>
</evidence>
<dbReference type="Proteomes" id="UP000030140">
    <property type="component" value="Unassembled WGS sequence"/>
</dbReference>
<dbReference type="AlphaFoldDB" id="A0A0A2GSF5"/>
<name>A0A0A2GSF5_9FLAO</name>
<keyword evidence="1" id="KW-0732">Signal</keyword>
<dbReference type="RefSeq" id="WP_035325149.1">
    <property type="nucleotide sequence ID" value="NZ_CP015125.1"/>
</dbReference>
<evidence type="ECO:0000313" key="3">
    <source>
        <dbReference type="Proteomes" id="UP000030140"/>
    </source>
</evidence>
<comment type="caution">
    <text evidence="2">The sequence shown here is derived from an EMBL/GenBank/DDBJ whole genome shotgun (WGS) entry which is preliminary data.</text>
</comment>
<dbReference type="OrthoDB" id="1446222at2"/>
<keyword evidence="3" id="KW-1185">Reference proteome</keyword>
<gene>
    <name evidence="2" type="ORF">NV36_04315</name>
</gene>
<feature type="chain" id="PRO_5001987200" description="VWFA domain-containing protein" evidence="1">
    <location>
        <begin position="19"/>
        <end position="237"/>
    </location>
</feature>
<dbReference type="KEGG" id="ddo:I597_2636"/>
<reference evidence="2 3" key="1">
    <citation type="submission" date="2014-10" db="EMBL/GenBank/DDBJ databases">
        <title>Draft genome sequence of the proteorhodopsin-containing marine bacterium Dokdonia donghaensis.</title>
        <authorList>
            <person name="Gomez-Consarnau L."/>
            <person name="Gonzalez J.M."/>
            <person name="Riedel T."/>
            <person name="Jaenicke S."/>
            <person name="Wagner-Doebler I."/>
            <person name="Fuhrman J.A."/>
        </authorList>
    </citation>
    <scope>NUCLEOTIDE SEQUENCE [LARGE SCALE GENOMIC DNA]</scope>
    <source>
        <strain evidence="2 3">DSW-1</strain>
    </source>
</reference>
<proteinExistence type="predicted"/>
<evidence type="ECO:0008006" key="4">
    <source>
        <dbReference type="Google" id="ProtNLM"/>
    </source>
</evidence>
<dbReference type="EMBL" id="JSAQ01000001">
    <property type="protein sequence ID" value="KGO06137.1"/>
    <property type="molecule type" value="Genomic_DNA"/>
</dbReference>
<protein>
    <recommendedName>
        <fullName evidence="4">VWFA domain-containing protein</fullName>
    </recommendedName>
</protein>
<sequence>MKYLAQAVVLFVMMQMTAQTQDQTQTTVLKAEQLITYAADNYPADDPVQVYILVETGSAGIHQDHKFYIEQGVKLLTKRLEPEDKIAIGTYGAVSAVVLPFTEVSVNKVIEEGVQKLFSGLFKEVSGADGIALAYDLTEANYDEDVVSNVIMIRGSGVHQEPAQAKSVTSVYKKVSETNLVAQEVEVAKVTTTPKEERQAQRAQRKQAKAAEHKNLGGAIALTALSILPEILDVIKD</sequence>
<evidence type="ECO:0000313" key="2">
    <source>
        <dbReference type="EMBL" id="KGO06137.1"/>
    </source>
</evidence>
<dbReference type="PATRIC" id="fig|1300343.5.peg.2680"/>